<reference evidence="2" key="1">
    <citation type="journal article" date="2019" name="Sci. Rep.">
        <title>Draft genome of Tanacetum cinerariifolium, the natural source of mosquito coil.</title>
        <authorList>
            <person name="Yamashiro T."/>
            <person name="Shiraishi A."/>
            <person name="Satake H."/>
            <person name="Nakayama K."/>
        </authorList>
    </citation>
    <scope>NUCLEOTIDE SEQUENCE</scope>
</reference>
<comment type="caution">
    <text evidence="2">The sequence shown here is derived from an EMBL/GenBank/DDBJ whole genome shotgun (WGS) entry which is preliminary data.</text>
</comment>
<dbReference type="Gene3D" id="3.30.420.10">
    <property type="entry name" value="Ribonuclease H-like superfamily/Ribonuclease H"/>
    <property type="match status" value="1"/>
</dbReference>
<dbReference type="InterPro" id="IPR036397">
    <property type="entry name" value="RNaseH_sf"/>
</dbReference>
<dbReference type="AlphaFoldDB" id="A0A699K2V8"/>
<evidence type="ECO:0000313" key="2">
    <source>
        <dbReference type="EMBL" id="GFA66181.1"/>
    </source>
</evidence>
<dbReference type="InterPro" id="IPR012337">
    <property type="entry name" value="RNaseH-like_sf"/>
</dbReference>
<dbReference type="InterPro" id="IPR001584">
    <property type="entry name" value="Integrase_cat-core"/>
</dbReference>
<organism evidence="2">
    <name type="scientific">Tanacetum cinerariifolium</name>
    <name type="common">Dalmatian daisy</name>
    <name type="synonym">Chrysanthemum cinerariifolium</name>
    <dbReference type="NCBI Taxonomy" id="118510"/>
    <lineage>
        <taxon>Eukaryota</taxon>
        <taxon>Viridiplantae</taxon>
        <taxon>Streptophyta</taxon>
        <taxon>Embryophyta</taxon>
        <taxon>Tracheophyta</taxon>
        <taxon>Spermatophyta</taxon>
        <taxon>Magnoliopsida</taxon>
        <taxon>eudicotyledons</taxon>
        <taxon>Gunneridae</taxon>
        <taxon>Pentapetalae</taxon>
        <taxon>asterids</taxon>
        <taxon>campanulids</taxon>
        <taxon>Asterales</taxon>
        <taxon>Asteraceae</taxon>
        <taxon>Asteroideae</taxon>
        <taxon>Anthemideae</taxon>
        <taxon>Anthemidinae</taxon>
        <taxon>Tanacetum</taxon>
    </lineage>
</organism>
<dbReference type="PANTHER" id="PTHR42648:SF32">
    <property type="entry name" value="RIBONUCLEASE H-LIKE DOMAIN, GAG-PRE-INTEGRASE DOMAIN PROTEIN-RELATED"/>
    <property type="match status" value="1"/>
</dbReference>
<accession>A0A699K2V8</accession>
<dbReference type="EMBL" id="BKCJ010464177">
    <property type="protein sequence ID" value="GFA66181.1"/>
    <property type="molecule type" value="Genomic_DNA"/>
</dbReference>
<sequence>QLLLSPHQVVLGKHIDKVYTGYPRTMETPIFNRGCSRSMIGNKERLDDFQAFHGRKVTFRGGEGRITGKGTIRTPTLDFENVYYVKELQKFNDFKLPDDSMVVLKVPRKHNLYTINLNDLCLRGNLACLVTHASFDESMKWHKRMAHVNYKNMNRLVKGNLVRGLPPKLFKNGHTCVAYCKDLVGPTSIRSIDHQYYCLVITDDYSRCDNGTEFKNEHMIELYGSKGIKREYSNPRTPQQNRVTKRKNRTLIEAARTMLADSKLPTMFWTKAADEGYIIGYSASNKAYRVYNVPNKRVEESMNLRFLKEKPNVQGLVHEWYFDRDYLTDSLGYKHVTANQPAGTQGATTNFVGIQADDLDSDYDEQVIIVPSYPSYNVK</sequence>
<protein>
    <recommendedName>
        <fullName evidence="1">Integrase catalytic domain-containing protein</fullName>
    </recommendedName>
</protein>
<proteinExistence type="predicted"/>
<gene>
    <name evidence="2" type="ORF">Tci_638153</name>
</gene>
<feature type="non-terminal residue" evidence="2">
    <location>
        <position position="1"/>
    </location>
</feature>
<name>A0A699K2V8_TANCI</name>
<dbReference type="GO" id="GO:0015074">
    <property type="term" value="P:DNA integration"/>
    <property type="evidence" value="ECO:0007669"/>
    <property type="project" value="InterPro"/>
</dbReference>
<feature type="domain" description="Integrase catalytic" evidence="1">
    <location>
        <begin position="209"/>
        <end position="302"/>
    </location>
</feature>
<dbReference type="PROSITE" id="PS50994">
    <property type="entry name" value="INTEGRASE"/>
    <property type="match status" value="1"/>
</dbReference>
<evidence type="ECO:0000259" key="1">
    <source>
        <dbReference type="PROSITE" id="PS50994"/>
    </source>
</evidence>
<dbReference type="InterPro" id="IPR025724">
    <property type="entry name" value="GAG-pre-integrase_dom"/>
</dbReference>
<dbReference type="InterPro" id="IPR039537">
    <property type="entry name" value="Retrotran_Ty1/copia-like"/>
</dbReference>
<dbReference type="Pfam" id="PF25597">
    <property type="entry name" value="SH3_retrovirus"/>
    <property type="match status" value="1"/>
</dbReference>
<dbReference type="SUPFAM" id="SSF53098">
    <property type="entry name" value="Ribonuclease H-like"/>
    <property type="match status" value="1"/>
</dbReference>
<dbReference type="Pfam" id="PF13976">
    <property type="entry name" value="gag_pre-integrs"/>
    <property type="match status" value="1"/>
</dbReference>
<dbReference type="PANTHER" id="PTHR42648">
    <property type="entry name" value="TRANSPOSASE, PUTATIVE-RELATED"/>
    <property type="match status" value="1"/>
</dbReference>
<dbReference type="GO" id="GO:0003676">
    <property type="term" value="F:nucleic acid binding"/>
    <property type="evidence" value="ECO:0007669"/>
    <property type="project" value="InterPro"/>
</dbReference>
<dbReference type="InterPro" id="IPR057670">
    <property type="entry name" value="SH3_retrovirus"/>
</dbReference>